<evidence type="ECO:0000259" key="2">
    <source>
        <dbReference type="SMART" id="SM01245"/>
    </source>
</evidence>
<dbReference type="InterPro" id="IPR032782">
    <property type="entry name" value="KhpB_N"/>
</dbReference>
<dbReference type="InterPro" id="IPR038247">
    <property type="entry name" value="Jag_N_dom_sf"/>
</dbReference>
<reference evidence="3 4" key="1">
    <citation type="submission" date="2021-03" db="EMBL/GenBank/DDBJ databases">
        <title>Genomic Encyclopedia of Type Strains, Phase IV (KMG-IV): sequencing the most valuable type-strain genomes for metagenomic binning, comparative biology and taxonomic classification.</title>
        <authorList>
            <person name="Goeker M."/>
        </authorList>
    </citation>
    <scope>NUCLEOTIDE SEQUENCE [LARGE SCALE GENOMIC DNA]</scope>
    <source>
        <strain evidence="3 4">DSM 24738</strain>
    </source>
</reference>
<feature type="coiled-coil region" evidence="1">
    <location>
        <begin position="441"/>
        <end position="468"/>
    </location>
</feature>
<dbReference type="Proteomes" id="UP001519343">
    <property type="component" value="Unassembled WGS sequence"/>
</dbReference>
<dbReference type="InterPro" id="IPR046866">
    <property type="entry name" value="FapA_N"/>
</dbReference>
<protein>
    <submittedName>
        <fullName evidence="3">Uncharacterized protein (DUF342 family)</fullName>
    </submittedName>
</protein>
<keyword evidence="4" id="KW-1185">Reference proteome</keyword>
<proteinExistence type="predicted"/>
<gene>
    <name evidence="3" type="ORF">J2Z37_001497</name>
</gene>
<dbReference type="PANTHER" id="PTHR38032">
    <property type="entry name" value="POLYMERASE-RELATED"/>
    <property type="match status" value="1"/>
</dbReference>
<feature type="domain" description="RNA-binding protein KhpB N-terminal" evidence="2">
    <location>
        <begin position="6"/>
        <end position="57"/>
    </location>
</feature>
<dbReference type="InterPro" id="IPR046865">
    <property type="entry name" value="FapA_b_solenoid"/>
</dbReference>
<accession>A0ABS4GMJ5</accession>
<comment type="caution">
    <text evidence="3">The sequence shown here is derived from an EMBL/GenBank/DDBJ whole genome shotgun (WGS) entry which is preliminary data.</text>
</comment>
<evidence type="ECO:0000313" key="4">
    <source>
        <dbReference type="Proteomes" id="UP001519343"/>
    </source>
</evidence>
<dbReference type="Pfam" id="PF20250">
    <property type="entry name" value="FapA_N"/>
    <property type="match status" value="1"/>
</dbReference>
<dbReference type="Pfam" id="PF03961">
    <property type="entry name" value="FapA"/>
    <property type="match status" value="1"/>
</dbReference>
<dbReference type="InterPro" id="IPR005646">
    <property type="entry name" value="FapA"/>
</dbReference>
<dbReference type="Gene3D" id="3.30.30.80">
    <property type="entry name" value="probable RNA-binding protein from clostridium symbiosum atcc 14940"/>
    <property type="match status" value="1"/>
</dbReference>
<dbReference type="RefSeq" id="WP_209809593.1">
    <property type="nucleotide sequence ID" value="NZ_JAGGKT010000003.1"/>
</dbReference>
<sequence>MQRNVVSEGKTVNEAIEIGLSLLNAAREEVSIVVLEEGKKSILGWGAKPAVVRLTILNENPDQNHIDPTTFVETPPTQLNPSHIESSDSMAPANSEQDGLVWITNGQIEFSCSLGHYPTICPSPGMILFKNGQQIHDASPIRDNDVLETIVEEKEEETVWDVTLDQQKTEAYLNIQPGFKNVPVVEDQPPAKFLRVKLKDNKTPSNDLELPEIMNKLQELGIKTGLRQHEMVQACNAKEKGSFLIAKGEPAVEGKHGWLEILVDVDKKKGGPKERENGKIDYRELQYIPSVHHGEVIAKVHLPEPGRTGLSITGEMIIPAPAHPLTVHAGKGAQWLEEEGQVIATEYGRPQIEGKGLTVKVSVIPKLTHAQDVDLSSGNIRFIGDVEVTGNVVEEMMVEAEGAILIRGTVSRAEIVAGQSIEIFQNVISSTLNAGKGNILITELGEQLEKIMEHLNRLTQSLEQLIHSPGFQESGFASKKFSEVIRIILDKKFSTLIPSIKAMADKVNKEKEKLETDWTDVATCLVRDIVYAHVGHLENVQDLKRLGHRVQELITLNQISVEHTSEVLIPYALNSKIYCSGDVKITDQGCYQTVIRAGGRVEVKGSVRGGEIYASMGADIEETGTKSGSPTLICVPSDQSVKIQKVLEDTIIQVGNRKHTFYKPTNQIHARLDENGNLRFY</sequence>
<dbReference type="Pfam" id="PF14804">
    <property type="entry name" value="Jag_N"/>
    <property type="match status" value="1"/>
</dbReference>
<dbReference type="EMBL" id="JAGGKT010000003">
    <property type="protein sequence ID" value="MBP1931496.1"/>
    <property type="molecule type" value="Genomic_DNA"/>
</dbReference>
<name>A0ABS4GMJ5_9BACL</name>
<dbReference type="PANTHER" id="PTHR38032:SF1">
    <property type="entry name" value="RNA-BINDING PROTEIN KHPB N-TERMINAL DOMAIN-CONTAINING PROTEIN"/>
    <property type="match status" value="1"/>
</dbReference>
<organism evidence="3 4">
    <name type="scientific">Ammoniphilus resinae</name>
    <dbReference type="NCBI Taxonomy" id="861532"/>
    <lineage>
        <taxon>Bacteria</taxon>
        <taxon>Bacillati</taxon>
        <taxon>Bacillota</taxon>
        <taxon>Bacilli</taxon>
        <taxon>Bacillales</taxon>
        <taxon>Paenibacillaceae</taxon>
        <taxon>Aneurinibacillus group</taxon>
        <taxon>Ammoniphilus</taxon>
    </lineage>
</organism>
<keyword evidence="1" id="KW-0175">Coiled coil</keyword>
<evidence type="ECO:0000313" key="3">
    <source>
        <dbReference type="EMBL" id="MBP1931496.1"/>
    </source>
</evidence>
<dbReference type="SMART" id="SM01245">
    <property type="entry name" value="Jag_N"/>
    <property type="match status" value="1"/>
</dbReference>
<evidence type="ECO:0000256" key="1">
    <source>
        <dbReference type="SAM" id="Coils"/>
    </source>
</evidence>